<keyword evidence="3" id="KW-1185">Reference proteome</keyword>
<dbReference type="AlphaFoldDB" id="J3N0X9"/>
<reference evidence="2" key="2">
    <citation type="submission" date="2013-04" db="UniProtKB">
        <authorList>
            <consortium name="EnsemblPlants"/>
        </authorList>
    </citation>
    <scope>IDENTIFICATION</scope>
</reference>
<name>J3N0X9_ORYBR</name>
<dbReference type="EnsemblPlants" id="OB10G11770.1">
    <property type="protein sequence ID" value="OB10G11770.1"/>
    <property type="gene ID" value="OB10G11770"/>
</dbReference>
<dbReference type="Proteomes" id="UP000006038">
    <property type="component" value="Chromosome 10"/>
</dbReference>
<dbReference type="HOGENOM" id="CLU_190217_0_0_1"/>
<dbReference type="Gramene" id="OB10G11770.1">
    <property type="protein sequence ID" value="OB10G11770.1"/>
    <property type="gene ID" value="OB10G11770"/>
</dbReference>
<protein>
    <submittedName>
        <fullName evidence="2">Uncharacterized protein</fullName>
    </submittedName>
</protein>
<dbReference type="Pfam" id="PF01190">
    <property type="entry name" value="Pollen_Ole_e_1"/>
    <property type="match status" value="1"/>
</dbReference>
<feature type="chain" id="PRO_5003774447" evidence="1">
    <location>
        <begin position="22"/>
        <end position="88"/>
    </location>
</feature>
<organism evidence="2">
    <name type="scientific">Oryza brachyantha</name>
    <name type="common">malo sina</name>
    <dbReference type="NCBI Taxonomy" id="4533"/>
    <lineage>
        <taxon>Eukaryota</taxon>
        <taxon>Viridiplantae</taxon>
        <taxon>Streptophyta</taxon>
        <taxon>Embryophyta</taxon>
        <taxon>Tracheophyta</taxon>
        <taxon>Spermatophyta</taxon>
        <taxon>Magnoliopsida</taxon>
        <taxon>Liliopsida</taxon>
        <taxon>Poales</taxon>
        <taxon>Poaceae</taxon>
        <taxon>BOP clade</taxon>
        <taxon>Oryzoideae</taxon>
        <taxon>Oryzeae</taxon>
        <taxon>Oryzinae</taxon>
        <taxon>Oryza</taxon>
    </lineage>
</organism>
<reference evidence="2" key="1">
    <citation type="journal article" date="2013" name="Nat. Commun.">
        <title>Whole-genome sequencing of Oryza brachyantha reveals mechanisms underlying Oryza genome evolution.</title>
        <authorList>
            <person name="Chen J."/>
            <person name="Huang Q."/>
            <person name="Gao D."/>
            <person name="Wang J."/>
            <person name="Lang Y."/>
            <person name="Liu T."/>
            <person name="Li B."/>
            <person name="Bai Z."/>
            <person name="Luis Goicoechea J."/>
            <person name="Liang C."/>
            <person name="Chen C."/>
            <person name="Zhang W."/>
            <person name="Sun S."/>
            <person name="Liao Y."/>
            <person name="Zhang X."/>
            <person name="Yang L."/>
            <person name="Song C."/>
            <person name="Wang M."/>
            <person name="Shi J."/>
            <person name="Liu G."/>
            <person name="Liu J."/>
            <person name="Zhou H."/>
            <person name="Zhou W."/>
            <person name="Yu Q."/>
            <person name="An N."/>
            <person name="Chen Y."/>
            <person name="Cai Q."/>
            <person name="Wang B."/>
            <person name="Liu B."/>
            <person name="Min J."/>
            <person name="Huang Y."/>
            <person name="Wu H."/>
            <person name="Li Z."/>
            <person name="Zhang Y."/>
            <person name="Yin Y."/>
            <person name="Song W."/>
            <person name="Jiang J."/>
            <person name="Jackson S.A."/>
            <person name="Wing R.A."/>
            <person name="Wang J."/>
            <person name="Chen M."/>
        </authorList>
    </citation>
    <scope>NUCLEOTIDE SEQUENCE [LARGE SCALE GENOMIC DNA]</scope>
    <source>
        <strain evidence="2">cv. IRGC 101232</strain>
    </source>
</reference>
<feature type="signal peptide" evidence="1">
    <location>
        <begin position="1"/>
        <end position="21"/>
    </location>
</feature>
<evidence type="ECO:0000313" key="3">
    <source>
        <dbReference type="Proteomes" id="UP000006038"/>
    </source>
</evidence>
<evidence type="ECO:0000313" key="2">
    <source>
        <dbReference type="EnsemblPlants" id="OB10G11770.1"/>
    </source>
</evidence>
<sequence length="88" mass="8805">MAALAARALLFCAAVSAVASAAYGEAAAAAVVVGQAKCGDCTRKNMQAEDAFKGLQVAIKCKNGDGEYESKAVGDLDGDGAFSFVPAE</sequence>
<evidence type="ECO:0000256" key="1">
    <source>
        <dbReference type="SAM" id="SignalP"/>
    </source>
</evidence>
<keyword evidence="1" id="KW-0732">Signal</keyword>
<dbReference type="PANTHER" id="PTHR33935:SF22">
    <property type="entry name" value="OS10G0149400 PROTEIN"/>
    <property type="match status" value="1"/>
</dbReference>
<proteinExistence type="predicted"/>
<accession>J3N0X9</accession>
<dbReference type="PANTHER" id="PTHR33935">
    <property type="entry name" value="OS10G0148100 PROTEIN"/>
    <property type="match status" value="1"/>
</dbReference>